<dbReference type="AlphaFoldDB" id="A0AA41YUG8"/>
<feature type="transmembrane region" description="Helical" evidence="19">
    <location>
        <begin position="213"/>
        <end position="231"/>
    </location>
</feature>
<dbReference type="PANTHER" id="PTHR34148:SF1">
    <property type="entry name" value="ADENOSYLCOBINAMIDE-GDP RIBAZOLETRANSFERASE"/>
    <property type="match status" value="1"/>
</dbReference>
<comment type="function">
    <text evidence="14 19">Joins adenosylcobinamide-GDP and alpha-ribazole to generate adenosylcobalamin (Ado-cobalamin). Also synthesizes adenosylcobalamin 5'-phosphate from adenosylcobinamide-GDP and alpha-ribazole 5'-phosphate.</text>
</comment>
<comment type="cofactor">
    <cofactor evidence="1 19">
        <name>Mg(2+)</name>
        <dbReference type="ChEBI" id="CHEBI:18420"/>
    </cofactor>
</comment>
<keyword evidence="10 19" id="KW-0812">Transmembrane</keyword>
<evidence type="ECO:0000256" key="17">
    <source>
        <dbReference type="ARBA" id="ARBA00048623"/>
    </source>
</evidence>
<evidence type="ECO:0000256" key="2">
    <source>
        <dbReference type="ARBA" id="ARBA00004651"/>
    </source>
</evidence>
<evidence type="ECO:0000256" key="4">
    <source>
        <dbReference type="ARBA" id="ARBA00010561"/>
    </source>
</evidence>
<evidence type="ECO:0000256" key="8">
    <source>
        <dbReference type="ARBA" id="ARBA00022573"/>
    </source>
</evidence>
<evidence type="ECO:0000256" key="12">
    <source>
        <dbReference type="ARBA" id="ARBA00022989"/>
    </source>
</evidence>
<protein>
    <recommendedName>
        <fullName evidence="6 19">Adenosylcobinamide-GDP ribazoletransferase</fullName>
        <ecNumber evidence="5 19">2.7.8.26</ecNumber>
    </recommendedName>
    <alternativeName>
        <fullName evidence="16 19">Cobalamin synthase</fullName>
    </alternativeName>
    <alternativeName>
        <fullName evidence="15 19">Cobalamin-5'-phosphate synthase</fullName>
    </alternativeName>
</protein>
<evidence type="ECO:0000256" key="6">
    <source>
        <dbReference type="ARBA" id="ARBA00015850"/>
    </source>
</evidence>
<comment type="caution">
    <text evidence="20">The sequence shown here is derived from an EMBL/GenBank/DDBJ whole genome shotgun (WGS) entry which is preliminary data.</text>
</comment>
<keyword evidence="12 19" id="KW-1133">Transmembrane helix</keyword>
<keyword evidence="8 19" id="KW-0169">Cobalamin biosynthesis</keyword>
<dbReference type="EC" id="2.7.8.26" evidence="5 19"/>
<gene>
    <name evidence="19 20" type="primary">cobS</name>
    <name evidence="20" type="ORF">M8523_12280</name>
</gene>
<comment type="subcellular location">
    <subcellularLocation>
        <location evidence="2 19">Cell membrane</location>
        <topology evidence="2 19">Multi-pass membrane protein</topology>
    </subcellularLocation>
</comment>
<comment type="pathway">
    <text evidence="3 19">Cofactor biosynthesis; adenosylcobalamin biosynthesis; adenosylcobalamin from cob(II)yrinate a,c-diamide: step 7/7.</text>
</comment>
<evidence type="ECO:0000256" key="16">
    <source>
        <dbReference type="ARBA" id="ARBA00032853"/>
    </source>
</evidence>
<feature type="transmembrane region" description="Helical" evidence="19">
    <location>
        <begin position="144"/>
        <end position="168"/>
    </location>
</feature>
<comment type="catalytic activity">
    <reaction evidence="17 19">
        <text>alpha-ribazole + adenosylcob(III)inamide-GDP = adenosylcob(III)alamin + GMP + H(+)</text>
        <dbReference type="Rhea" id="RHEA:16049"/>
        <dbReference type="ChEBI" id="CHEBI:10329"/>
        <dbReference type="ChEBI" id="CHEBI:15378"/>
        <dbReference type="ChEBI" id="CHEBI:18408"/>
        <dbReference type="ChEBI" id="CHEBI:58115"/>
        <dbReference type="ChEBI" id="CHEBI:60487"/>
        <dbReference type="EC" id="2.7.8.26"/>
    </reaction>
</comment>
<name>A0AA41YUG8_9HYPH</name>
<evidence type="ECO:0000313" key="21">
    <source>
        <dbReference type="Proteomes" id="UP001165667"/>
    </source>
</evidence>
<keyword evidence="13 19" id="KW-0472">Membrane</keyword>
<proteinExistence type="inferred from homology"/>
<evidence type="ECO:0000256" key="7">
    <source>
        <dbReference type="ARBA" id="ARBA00022475"/>
    </source>
</evidence>
<feature type="transmembrane region" description="Helical" evidence="19">
    <location>
        <begin position="115"/>
        <end position="138"/>
    </location>
</feature>
<evidence type="ECO:0000256" key="9">
    <source>
        <dbReference type="ARBA" id="ARBA00022679"/>
    </source>
</evidence>
<feature type="transmembrane region" description="Helical" evidence="19">
    <location>
        <begin position="67"/>
        <end position="85"/>
    </location>
</feature>
<dbReference type="GO" id="GO:0051073">
    <property type="term" value="F:adenosylcobinamide-GDP ribazoletransferase activity"/>
    <property type="evidence" value="ECO:0007669"/>
    <property type="project" value="UniProtKB-UniRule"/>
</dbReference>
<comment type="similarity">
    <text evidence="4 19">Belongs to the CobS family.</text>
</comment>
<dbReference type="GO" id="GO:0009236">
    <property type="term" value="P:cobalamin biosynthetic process"/>
    <property type="evidence" value="ECO:0007669"/>
    <property type="project" value="UniProtKB-UniRule"/>
</dbReference>
<dbReference type="HAMAP" id="MF_00719">
    <property type="entry name" value="CobS"/>
    <property type="match status" value="1"/>
</dbReference>
<reference evidence="20" key="1">
    <citation type="submission" date="2022-05" db="EMBL/GenBank/DDBJ databases">
        <authorList>
            <person name="Pankratov T."/>
        </authorList>
    </citation>
    <scope>NUCLEOTIDE SEQUENCE</scope>
    <source>
        <strain evidence="20">BP6-180914</strain>
    </source>
</reference>
<evidence type="ECO:0000256" key="19">
    <source>
        <dbReference type="HAMAP-Rule" id="MF_00719"/>
    </source>
</evidence>
<evidence type="ECO:0000256" key="18">
    <source>
        <dbReference type="ARBA" id="ARBA00049504"/>
    </source>
</evidence>
<dbReference type="Proteomes" id="UP001165667">
    <property type="component" value="Unassembled WGS sequence"/>
</dbReference>
<sequence length="265" mass="26824">MSMQWLRDQAGQALDATRFLSRLPVPATTAIPPSLATTLRSAPLAGVLIAAGPALLLVLAIRAGLPSLVAATLAIGSLLLATGALHEDGLADTADGFGGGRNLGRKLDIMRDSRIGTFGALALGTSLLLRVACLQTLVERCGPWNAALALLAAAVLSRAMMLVPLTLLPPARADGLARAAAPDSTAPLASALAVGLPLSSLLAFRAVPDGLQIVAALLFSAAAALGISRLARHHIKGVTGDVVGTAQQAAELAFLLTLCAYAARS</sequence>
<dbReference type="GO" id="GO:0008818">
    <property type="term" value="F:cobalamin 5'-phosphate synthase activity"/>
    <property type="evidence" value="ECO:0007669"/>
    <property type="project" value="UniProtKB-UniRule"/>
</dbReference>
<evidence type="ECO:0000256" key="14">
    <source>
        <dbReference type="ARBA" id="ARBA00025228"/>
    </source>
</evidence>
<accession>A0AA41YUG8</accession>
<evidence type="ECO:0000256" key="10">
    <source>
        <dbReference type="ARBA" id="ARBA00022692"/>
    </source>
</evidence>
<evidence type="ECO:0000256" key="11">
    <source>
        <dbReference type="ARBA" id="ARBA00022842"/>
    </source>
</evidence>
<dbReference type="GO" id="GO:0005886">
    <property type="term" value="C:plasma membrane"/>
    <property type="evidence" value="ECO:0007669"/>
    <property type="project" value="UniProtKB-SubCell"/>
</dbReference>
<evidence type="ECO:0000256" key="1">
    <source>
        <dbReference type="ARBA" id="ARBA00001946"/>
    </source>
</evidence>
<dbReference type="EMBL" id="JAMOIM010000007">
    <property type="protein sequence ID" value="MCW6508796.1"/>
    <property type="molecule type" value="Genomic_DNA"/>
</dbReference>
<feature type="transmembrane region" description="Helical" evidence="19">
    <location>
        <begin position="42"/>
        <end position="61"/>
    </location>
</feature>
<dbReference type="Pfam" id="PF02654">
    <property type="entry name" value="CobS"/>
    <property type="match status" value="1"/>
</dbReference>
<dbReference type="InterPro" id="IPR003805">
    <property type="entry name" value="CobS"/>
</dbReference>
<dbReference type="NCBIfam" id="TIGR00317">
    <property type="entry name" value="cobS"/>
    <property type="match status" value="1"/>
</dbReference>
<dbReference type="RefSeq" id="WP_282585166.1">
    <property type="nucleotide sequence ID" value="NZ_JAMOIM010000007.1"/>
</dbReference>
<evidence type="ECO:0000313" key="20">
    <source>
        <dbReference type="EMBL" id="MCW6508796.1"/>
    </source>
</evidence>
<keyword evidence="21" id="KW-1185">Reference proteome</keyword>
<organism evidence="20 21">
    <name type="scientific">Lichenifustis flavocetrariae</name>
    <dbReference type="NCBI Taxonomy" id="2949735"/>
    <lineage>
        <taxon>Bacteria</taxon>
        <taxon>Pseudomonadati</taxon>
        <taxon>Pseudomonadota</taxon>
        <taxon>Alphaproteobacteria</taxon>
        <taxon>Hyphomicrobiales</taxon>
        <taxon>Lichenihabitantaceae</taxon>
        <taxon>Lichenifustis</taxon>
    </lineage>
</organism>
<evidence type="ECO:0000256" key="13">
    <source>
        <dbReference type="ARBA" id="ARBA00023136"/>
    </source>
</evidence>
<dbReference type="PANTHER" id="PTHR34148">
    <property type="entry name" value="ADENOSYLCOBINAMIDE-GDP RIBAZOLETRANSFERASE"/>
    <property type="match status" value="1"/>
</dbReference>
<comment type="catalytic activity">
    <reaction evidence="18 19">
        <text>alpha-ribazole 5'-phosphate + adenosylcob(III)inamide-GDP = adenosylcob(III)alamin 5'-phosphate + GMP + H(+)</text>
        <dbReference type="Rhea" id="RHEA:23560"/>
        <dbReference type="ChEBI" id="CHEBI:15378"/>
        <dbReference type="ChEBI" id="CHEBI:57918"/>
        <dbReference type="ChEBI" id="CHEBI:58115"/>
        <dbReference type="ChEBI" id="CHEBI:60487"/>
        <dbReference type="ChEBI" id="CHEBI:60493"/>
        <dbReference type="EC" id="2.7.8.26"/>
    </reaction>
</comment>
<keyword evidence="9 19" id="KW-0808">Transferase</keyword>
<evidence type="ECO:0000256" key="5">
    <source>
        <dbReference type="ARBA" id="ARBA00013200"/>
    </source>
</evidence>
<keyword evidence="7 19" id="KW-1003">Cell membrane</keyword>
<keyword evidence="11 19" id="KW-0460">Magnesium</keyword>
<evidence type="ECO:0000256" key="3">
    <source>
        <dbReference type="ARBA" id="ARBA00004663"/>
    </source>
</evidence>
<evidence type="ECO:0000256" key="15">
    <source>
        <dbReference type="ARBA" id="ARBA00032605"/>
    </source>
</evidence>